<evidence type="ECO:0000313" key="3">
    <source>
        <dbReference type="EMBL" id="RKI88758.1"/>
    </source>
</evidence>
<dbReference type="Gene3D" id="3.20.20.190">
    <property type="entry name" value="Phosphatidylinositol (PI) phosphodiesterase"/>
    <property type="match status" value="1"/>
</dbReference>
<proteinExistence type="predicted"/>
<sequence>MIILYIILILAALVILYFLAIMPALGNRKGKEDFFGVYYAHRGLHDNASEAPENSMAAFRRAAKAGYGMEMDVQLTKDEVPVVFHDFTLKRVCGKEGKVSDYTWQELKELRICGSTETIPRFEEVLKAVDGKTPLIIELKVERTDLKTCRVVDALLKDYPGLYCIESFNPLVLMWYKRHHRDVVRGQLSDGFIKSGEFRGILYYVLQNLMLNWLTKPDFVAYNHKYANILSRKLCHGLYRNLAVAWTIRSQKELEAAKKGFDIFIFDSFVPNT</sequence>
<evidence type="ECO:0000256" key="1">
    <source>
        <dbReference type="SAM" id="Phobius"/>
    </source>
</evidence>
<reference evidence="3 4" key="1">
    <citation type="submission" date="2018-09" db="EMBL/GenBank/DDBJ databases">
        <title>Murine metabolic-syndrome-specific gut microbial biobank.</title>
        <authorList>
            <person name="Liu C."/>
        </authorList>
    </citation>
    <scope>NUCLEOTIDE SEQUENCE [LARGE SCALE GENOMIC DNA]</scope>
    <source>
        <strain evidence="3 4">0.1xD8-82</strain>
    </source>
</reference>
<dbReference type="AlphaFoldDB" id="A0A3A9ABY5"/>
<evidence type="ECO:0000259" key="2">
    <source>
        <dbReference type="PROSITE" id="PS51704"/>
    </source>
</evidence>
<name>A0A3A9ABY5_9FIRM</name>
<dbReference type="PANTHER" id="PTHR46211:SF14">
    <property type="entry name" value="GLYCEROPHOSPHODIESTER PHOSPHODIESTERASE"/>
    <property type="match status" value="1"/>
</dbReference>
<dbReference type="InterPro" id="IPR030395">
    <property type="entry name" value="GP_PDE_dom"/>
</dbReference>
<keyword evidence="1" id="KW-0812">Transmembrane</keyword>
<dbReference type="PANTHER" id="PTHR46211">
    <property type="entry name" value="GLYCEROPHOSPHORYL DIESTER PHOSPHODIESTERASE"/>
    <property type="match status" value="1"/>
</dbReference>
<organism evidence="3 4">
    <name type="scientific">Parablautia intestinalis</name>
    <dbReference type="NCBI Taxonomy" id="2320100"/>
    <lineage>
        <taxon>Bacteria</taxon>
        <taxon>Bacillati</taxon>
        <taxon>Bacillota</taxon>
        <taxon>Clostridia</taxon>
        <taxon>Lachnospirales</taxon>
        <taxon>Lachnospiraceae</taxon>
        <taxon>Parablautia</taxon>
    </lineage>
</organism>
<feature type="domain" description="GP-PDE" evidence="2">
    <location>
        <begin position="36"/>
        <end position="273"/>
    </location>
</feature>
<accession>A0A3A9ABY5</accession>
<dbReference type="InterPro" id="IPR017946">
    <property type="entry name" value="PLC-like_Pdiesterase_TIM-brl"/>
</dbReference>
<keyword evidence="4" id="KW-1185">Reference proteome</keyword>
<dbReference type="GO" id="GO:0008081">
    <property type="term" value="F:phosphoric diester hydrolase activity"/>
    <property type="evidence" value="ECO:0007669"/>
    <property type="project" value="InterPro"/>
</dbReference>
<keyword evidence="1" id="KW-0472">Membrane</keyword>
<dbReference type="Proteomes" id="UP000280696">
    <property type="component" value="Unassembled WGS sequence"/>
</dbReference>
<comment type="caution">
    <text evidence="3">The sequence shown here is derived from an EMBL/GenBank/DDBJ whole genome shotgun (WGS) entry which is preliminary data.</text>
</comment>
<dbReference type="OrthoDB" id="384721at2"/>
<evidence type="ECO:0000313" key="4">
    <source>
        <dbReference type="Proteomes" id="UP000280696"/>
    </source>
</evidence>
<dbReference type="Pfam" id="PF03009">
    <property type="entry name" value="GDPD"/>
    <property type="match status" value="1"/>
</dbReference>
<gene>
    <name evidence="3" type="ORF">D7V94_18605</name>
</gene>
<dbReference type="SUPFAM" id="SSF51695">
    <property type="entry name" value="PLC-like phosphodiesterases"/>
    <property type="match status" value="1"/>
</dbReference>
<keyword evidence="1" id="KW-1133">Transmembrane helix</keyword>
<dbReference type="GO" id="GO:0006629">
    <property type="term" value="P:lipid metabolic process"/>
    <property type="evidence" value="ECO:0007669"/>
    <property type="project" value="InterPro"/>
</dbReference>
<dbReference type="EMBL" id="RAYQ01000024">
    <property type="protein sequence ID" value="RKI88758.1"/>
    <property type="molecule type" value="Genomic_DNA"/>
</dbReference>
<dbReference type="PROSITE" id="PS51704">
    <property type="entry name" value="GP_PDE"/>
    <property type="match status" value="1"/>
</dbReference>
<feature type="transmembrane region" description="Helical" evidence="1">
    <location>
        <begin position="6"/>
        <end position="25"/>
    </location>
</feature>
<protein>
    <submittedName>
        <fullName evidence="3">Glycerophosphodiester phosphodiesterase</fullName>
    </submittedName>
</protein>
<dbReference type="RefSeq" id="WP_120471810.1">
    <property type="nucleotide sequence ID" value="NZ_CATJBT010000230.1"/>
</dbReference>